<comment type="caution">
    <text evidence="6">The sequence shown here is derived from an EMBL/GenBank/DDBJ whole genome shotgun (WGS) entry which is preliminary data.</text>
</comment>
<dbReference type="Gene3D" id="3.30.530.20">
    <property type="match status" value="1"/>
</dbReference>
<dbReference type="GO" id="GO:0048039">
    <property type="term" value="F:ubiquinone binding"/>
    <property type="evidence" value="ECO:0007669"/>
    <property type="project" value="InterPro"/>
</dbReference>
<dbReference type="Pfam" id="PF03364">
    <property type="entry name" value="Polyketide_cyc"/>
    <property type="match status" value="1"/>
</dbReference>
<proteinExistence type="inferred from homology"/>
<evidence type="ECO:0000256" key="4">
    <source>
        <dbReference type="SAM" id="MobiDB-lite"/>
    </source>
</evidence>
<dbReference type="Proteomes" id="UP000799772">
    <property type="component" value="Unassembled WGS sequence"/>
</dbReference>
<dbReference type="InterPro" id="IPR044996">
    <property type="entry name" value="COQ10-like"/>
</dbReference>
<dbReference type="AlphaFoldDB" id="A0A9P4IEQ2"/>
<keyword evidence="7" id="KW-1185">Reference proteome</keyword>
<feature type="region of interest" description="Disordered" evidence="4">
    <location>
        <begin position="178"/>
        <end position="203"/>
    </location>
</feature>
<dbReference type="GO" id="GO:0005739">
    <property type="term" value="C:mitochondrion"/>
    <property type="evidence" value="ECO:0007669"/>
    <property type="project" value="TreeGrafter"/>
</dbReference>
<dbReference type="InterPro" id="IPR023393">
    <property type="entry name" value="START-like_dom_sf"/>
</dbReference>
<comment type="function">
    <text evidence="3">Required for the function of coenzyme Q in the respiratory chain. May serve as a chaperone or may be involved in the transport of Q6 from its site of synthesis to the catalytic sites of the respiratory complexes.</text>
</comment>
<feature type="region of interest" description="Disordered" evidence="4">
    <location>
        <begin position="130"/>
        <end position="158"/>
    </location>
</feature>
<dbReference type="CDD" id="cd07813">
    <property type="entry name" value="COQ10p_like"/>
    <property type="match status" value="1"/>
</dbReference>
<dbReference type="PANTHER" id="PTHR12901">
    <property type="entry name" value="SPERM PROTEIN HOMOLOG"/>
    <property type="match status" value="1"/>
</dbReference>
<evidence type="ECO:0000256" key="2">
    <source>
        <dbReference type="ARBA" id="ARBA00011814"/>
    </source>
</evidence>
<organism evidence="6 7">
    <name type="scientific">Rhizodiscina lignyota</name>
    <dbReference type="NCBI Taxonomy" id="1504668"/>
    <lineage>
        <taxon>Eukaryota</taxon>
        <taxon>Fungi</taxon>
        <taxon>Dikarya</taxon>
        <taxon>Ascomycota</taxon>
        <taxon>Pezizomycotina</taxon>
        <taxon>Dothideomycetes</taxon>
        <taxon>Pleosporomycetidae</taxon>
        <taxon>Aulographales</taxon>
        <taxon>Rhizodiscinaceae</taxon>
        <taxon>Rhizodiscina</taxon>
    </lineage>
</organism>
<protein>
    <recommendedName>
        <fullName evidence="5">Coenzyme Q-binding protein COQ10 START domain-containing protein</fullName>
    </recommendedName>
</protein>
<accession>A0A9P4IEQ2</accession>
<dbReference type="OrthoDB" id="292693at2759"/>
<comment type="subunit">
    <text evidence="2">Interacts with coenzyme Q.</text>
</comment>
<feature type="domain" description="Coenzyme Q-binding protein COQ10 START" evidence="5">
    <location>
        <begin position="54"/>
        <end position="241"/>
    </location>
</feature>
<dbReference type="PANTHER" id="PTHR12901:SF10">
    <property type="entry name" value="COENZYME Q-BINDING PROTEIN COQ10, MITOCHONDRIAL"/>
    <property type="match status" value="1"/>
</dbReference>
<evidence type="ECO:0000256" key="1">
    <source>
        <dbReference type="ARBA" id="ARBA00006885"/>
    </source>
</evidence>
<evidence type="ECO:0000259" key="5">
    <source>
        <dbReference type="Pfam" id="PF03364"/>
    </source>
</evidence>
<comment type="similarity">
    <text evidence="1">Belongs to the COQ10 family.</text>
</comment>
<evidence type="ECO:0000313" key="6">
    <source>
        <dbReference type="EMBL" id="KAF2098643.1"/>
    </source>
</evidence>
<name>A0A9P4IEQ2_9PEZI</name>
<dbReference type="EMBL" id="ML978126">
    <property type="protein sequence ID" value="KAF2098643.1"/>
    <property type="molecule type" value="Genomic_DNA"/>
</dbReference>
<sequence>MNAVWTRPSRLAYLKQHPLHPIPLSQSKRRTFVPNPFASNSSPSLQTLTASRTLPYPSAAIYAIIADVSSYSSFLPFCLSSEVTRWSAPDVDGKKWPSEASLQVGWGSITETFRSRIYCVPEKIVEAVGGQSETTLQSEDIKHHNNSDGRSTSRESGIWNGQGQQILTHLQSRWTLNPFPYQPPPVGNGKRTDPAAPTDTSARHQTEVQLSLSFAFANPIYSAMSSAVTPKVAGMMIEAFEKRVATLLDAPSVGGKKLDSINGLAARS</sequence>
<feature type="compositionally biased region" description="Basic and acidic residues" evidence="4">
    <location>
        <begin position="139"/>
        <end position="153"/>
    </location>
</feature>
<gene>
    <name evidence="6" type="ORF">NA57DRAFT_56296</name>
</gene>
<evidence type="ECO:0000313" key="7">
    <source>
        <dbReference type="Proteomes" id="UP000799772"/>
    </source>
</evidence>
<dbReference type="GO" id="GO:0045333">
    <property type="term" value="P:cellular respiration"/>
    <property type="evidence" value="ECO:0007669"/>
    <property type="project" value="InterPro"/>
</dbReference>
<dbReference type="SUPFAM" id="SSF55961">
    <property type="entry name" value="Bet v1-like"/>
    <property type="match status" value="1"/>
</dbReference>
<dbReference type="InterPro" id="IPR005031">
    <property type="entry name" value="COQ10_START"/>
</dbReference>
<evidence type="ECO:0000256" key="3">
    <source>
        <dbReference type="ARBA" id="ARBA00024947"/>
    </source>
</evidence>
<reference evidence="6" key="1">
    <citation type="journal article" date="2020" name="Stud. Mycol.">
        <title>101 Dothideomycetes genomes: a test case for predicting lifestyles and emergence of pathogens.</title>
        <authorList>
            <person name="Haridas S."/>
            <person name="Albert R."/>
            <person name="Binder M."/>
            <person name="Bloem J."/>
            <person name="Labutti K."/>
            <person name="Salamov A."/>
            <person name="Andreopoulos B."/>
            <person name="Baker S."/>
            <person name="Barry K."/>
            <person name="Bills G."/>
            <person name="Bluhm B."/>
            <person name="Cannon C."/>
            <person name="Castanera R."/>
            <person name="Culley D."/>
            <person name="Daum C."/>
            <person name="Ezra D."/>
            <person name="Gonzalez J."/>
            <person name="Henrissat B."/>
            <person name="Kuo A."/>
            <person name="Liang C."/>
            <person name="Lipzen A."/>
            <person name="Lutzoni F."/>
            <person name="Magnuson J."/>
            <person name="Mondo S."/>
            <person name="Nolan M."/>
            <person name="Ohm R."/>
            <person name="Pangilinan J."/>
            <person name="Park H.-J."/>
            <person name="Ramirez L."/>
            <person name="Alfaro M."/>
            <person name="Sun H."/>
            <person name="Tritt A."/>
            <person name="Yoshinaga Y."/>
            <person name="Zwiers L.-H."/>
            <person name="Turgeon B."/>
            <person name="Goodwin S."/>
            <person name="Spatafora J."/>
            <person name="Crous P."/>
            <person name="Grigoriev I."/>
        </authorList>
    </citation>
    <scope>NUCLEOTIDE SEQUENCE</scope>
    <source>
        <strain evidence="6">CBS 133067</strain>
    </source>
</reference>